<evidence type="ECO:0000313" key="5">
    <source>
        <dbReference type="Proteomes" id="UP000703893"/>
    </source>
</evidence>
<feature type="transmembrane region" description="Helical" evidence="2">
    <location>
        <begin position="25"/>
        <end position="44"/>
    </location>
</feature>
<feature type="domain" description="TadE-like" evidence="3">
    <location>
        <begin position="23"/>
        <end position="65"/>
    </location>
</feature>
<protein>
    <submittedName>
        <fullName evidence="4">Pilus assembly protein</fullName>
    </submittedName>
</protein>
<gene>
    <name evidence="4" type="ORF">FJZ00_11630</name>
</gene>
<name>A0A937X6T0_9BACT</name>
<feature type="compositionally biased region" description="Low complexity" evidence="1">
    <location>
        <begin position="1"/>
        <end position="11"/>
    </location>
</feature>
<evidence type="ECO:0000256" key="2">
    <source>
        <dbReference type="SAM" id="Phobius"/>
    </source>
</evidence>
<reference evidence="4 5" key="1">
    <citation type="submission" date="2019-03" db="EMBL/GenBank/DDBJ databases">
        <title>Lake Tanganyika Metagenome-Assembled Genomes (MAGs).</title>
        <authorList>
            <person name="Tran P."/>
        </authorList>
    </citation>
    <scope>NUCLEOTIDE SEQUENCE [LARGE SCALE GENOMIC DNA]</scope>
    <source>
        <strain evidence="4">K_DeepCast_65m_m2_236</strain>
    </source>
</reference>
<proteinExistence type="predicted"/>
<keyword evidence="2" id="KW-0472">Membrane</keyword>
<keyword evidence="2" id="KW-1133">Transmembrane helix</keyword>
<evidence type="ECO:0000313" key="4">
    <source>
        <dbReference type="EMBL" id="MBM3275797.1"/>
    </source>
</evidence>
<keyword evidence="2" id="KW-0812">Transmembrane</keyword>
<organism evidence="4 5">
    <name type="scientific">Candidatus Tanganyikabacteria bacterium</name>
    <dbReference type="NCBI Taxonomy" id="2961651"/>
    <lineage>
        <taxon>Bacteria</taxon>
        <taxon>Bacillati</taxon>
        <taxon>Candidatus Sericytochromatia</taxon>
        <taxon>Candidatus Tanganyikabacteria</taxon>
    </lineage>
</organism>
<dbReference type="Proteomes" id="UP000703893">
    <property type="component" value="Unassembled WGS sequence"/>
</dbReference>
<sequence>MPRGSFGMRPGSGRGRRGTGRRGQAVVETALVLPVLIGLVWGVFSFGRGYGAYLAVSAATRDGARLAALGRSGQEVRAAVFAGLAATGIASAAATVSVSGQTGIPGDPVTVRVVANIENPAPLPGLPASIALTSATTMRKE</sequence>
<feature type="region of interest" description="Disordered" evidence="1">
    <location>
        <begin position="1"/>
        <end position="21"/>
    </location>
</feature>
<evidence type="ECO:0000259" key="3">
    <source>
        <dbReference type="Pfam" id="PF07811"/>
    </source>
</evidence>
<comment type="caution">
    <text evidence="4">The sequence shown here is derived from an EMBL/GenBank/DDBJ whole genome shotgun (WGS) entry which is preliminary data.</text>
</comment>
<dbReference type="AlphaFoldDB" id="A0A937X6T0"/>
<dbReference type="EMBL" id="VGJX01000726">
    <property type="protein sequence ID" value="MBM3275797.1"/>
    <property type="molecule type" value="Genomic_DNA"/>
</dbReference>
<evidence type="ECO:0000256" key="1">
    <source>
        <dbReference type="SAM" id="MobiDB-lite"/>
    </source>
</evidence>
<accession>A0A937X6T0</accession>
<dbReference type="Pfam" id="PF07811">
    <property type="entry name" value="TadE"/>
    <property type="match status" value="1"/>
</dbReference>
<dbReference type="InterPro" id="IPR012495">
    <property type="entry name" value="TadE-like_dom"/>
</dbReference>